<dbReference type="AlphaFoldDB" id="A0A233RHH0"/>
<sequence>MREHESLRKALRWLTEQACIDRNAIAEASNHFDLSPLDEQFLRDYFLRRGTPGPSKNAQNDDLKSN</sequence>
<evidence type="ECO:0000313" key="1">
    <source>
        <dbReference type="EMBL" id="OXY82829.1"/>
    </source>
</evidence>
<gene>
    <name evidence="1" type="ORF">B6S08_04790</name>
</gene>
<keyword evidence="2" id="KW-1185">Reference proteome</keyword>
<reference evidence="1 2" key="1">
    <citation type="submission" date="2017-08" db="EMBL/GenBank/DDBJ databases">
        <title>A Genome Sequence of Oceanimonas doudoroffii ATCC 27123T.</title>
        <authorList>
            <person name="Brennan M.A."/>
            <person name="Maclea K.S."/>
            <person name="Mcclelland W.D."/>
            <person name="Trachtenberg A.M."/>
        </authorList>
    </citation>
    <scope>NUCLEOTIDE SEQUENCE [LARGE SCALE GENOMIC DNA]</scope>
    <source>
        <strain evidence="1 2">ATCC 27123</strain>
    </source>
</reference>
<dbReference type="OrthoDB" id="5600861at2"/>
<dbReference type="EMBL" id="NBIM01000001">
    <property type="protein sequence ID" value="OXY82829.1"/>
    <property type="molecule type" value="Genomic_DNA"/>
</dbReference>
<accession>A0A233RHH0</accession>
<proteinExistence type="predicted"/>
<dbReference type="RefSeq" id="WP_094199607.1">
    <property type="nucleotide sequence ID" value="NZ_NBIM01000001.1"/>
</dbReference>
<comment type="caution">
    <text evidence="1">The sequence shown here is derived from an EMBL/GenBank/DDBJ whole genome shotgun (WGS) entry which is preliminary data.</text>
</comment>
<name>A0A233RHH0_9GAMM</name>
<protein>
    <submittedName>
        <fullName evidence="1">Uncharacterized protein</fullName>
    </submittedName>
</protein>
<evidence type="ECO:0000313" key="2">
    <source>
        <dbReference type="Proteomes" id="UP000242757"/>
    </source>
</evidence>
<dbReference type="Proteomes" id="UP000242757">
    <property type="component" value="Unassembled WGS sequence"/>
</dbReference>
<organism evidence="1 2">
    <name type="scientific">Oceanimonas doudoroffii</name>
    <dbReference type="NCBI Taxonomy" id="84158"/>
    <lineage>
        <taxon>Bacteria</taxon>
        <taxon>Pseudomonadati</taxon>
        <taxon>Pseudomonadota</taxon>
        <taxon>Gammaproteobacteria</taxon>
        <taxon>Aeromonadales</taxon>
        <taxon>Aeromonadaceae</taxon>
        <taxon>Oceanimonas</taxon>
    </lineage>
</organism>